<evidence type="ECO:0000256" key="1">
    <source>
        <dbReference type="SAM" id="MobiDB-lite"/>
    </source>
</evidence>
<proteinExistence type="predicted"/>
<dbReference type="AlphaFoldDB" id="A0A7S2DIY2"/>
<name>A0A7S2DIY2_9STRA</name>
<organism evidence="2">
    <name type="scientific">Octactis speculum</name>
    <dbReference type="NCBI Taxonomy" id="3111310"/>
    <lineage>
        <taxon>Eukaryota</taxon>
        <taxon>Sar</taxon>
        <taxon>Stramenopiles</taxon>
        <taxon>Ochrophyta</taxon>
        <taxon>Dictyochophyceae</taxon>
        <taxon>Dictyochales</taxon>
        <taxon>Dictyochaceae</taxon>
        <taxon>Octactis</taxon>
    </lineage>
</organism>
<sequence>MDDYVLTQKTRSYPDSRFFCLTWKPGVSPSFDRRGGNLGETSAELKRRGYKGNTGETNAIPTENTTPAHSQFVFKKWSNQSLLMPASGWYIIKKLQVYERQTGKSGGSCI</sequence>
<evidence type="ECO:0000313" key="2">
    <source>
        <dbReference type="EMBL" id="CAD9455800.1"/>
    </source>
</evidence>
<accession>A0A7S2DIY2</accession>
<feature type="region of interest" description="Disordered" evidence="1">
    <location>
        <begin position="32"/>
        <end position="64"/>
    </location>
</feature>
<reference evidence="2" key="1">
    <citation type="submission" date="2021-01" db="EMBL/GenBank/DDBJ databases">
        <authorList>
            <person name="Corre E."/>
            <person name="Pelletier E."/>
            <person name="Niang G."/>
            <person name="Scheremetjew M."/>
            <person name="Finn R."/>
            <person name="Kale V."/>
            <person name="Holt S."/>
            <person name="Cochrane G."/>
            <person name="Meng A."/>
            <person name="Brown T."/>
            <person name="Cohen L."/>
        </authorList>
    </citation>
    <scope>NUCLEOTIDE SEQUENCE</scope>
    <source>
        <strain evidence="2">CCMP1381</strain>
    </source>
</reference>
<gene>
    <name evidence="2" type="ORF">DSPE1174_LOCUS22798</name>
</gene>
<dbReference type="EMBL" id="HBGS01044225">
    <property type="protein sequence ID" value="CAD9455800.1"/>
    <property type="molecule type" value="Transcribed_RNA"/>
</dbReference>
<feature type="compositionally biased region" description="Polar residues" evidence="1">
    <location>
        <begin position="54"/>
        <end position="64"/>
    </location>
</feature>
<protein>
    <submittedName>
        <fullName evidence="2">Uncharacterized protein</fullName>
    </submittedName>
</protein>